<feature type="compositionally biased region" description="Basic and acidic residues" evidence="1">
    <location>
        <begin position="1"/>
        <end position="26"/>
    </location>
</feature>
<dbReference type="Proteomes" id="UP001305630">
    <property type="component" value="Segment"/>
</dbReference>
<dbReference type="EMBL" id="OR475273">
    <property type="protein sequence ID" value="WNM67217.1"/>
    <property type="molecule type" value="Genomic_DNA"/>
</dbReference>
<name>A0AA96GQY3_9CAUD</name>
<gene>
    <name evidence="2" type="primary">71</name>
    <name evidence="2" type="ORF">SEA_ERUTAN_71</name>
</gene>
<organism evidence="2 3">
    <name type="scientific">Gordonia phage Erutan</name>
    <dbReference type="NCBI Taxonomy" id="3043913"/>
    <lineage>
        <taxon>Viruses</taxon>
        <taxon>Duplodnaviria</taxon>
        <taxon>Heunggongvirae</taxon>
        <taxon>Uroviricota</taxon>
        <taxon>Caudoviricetes</taxon>
        <taxon>Dovevirinae</taxon>
        <taxon>Lambovirus</taxon>
        <taxon>Lambovirus erutan</taxon>
    </lineage>
</organism>
<evidence type="ECO:0000313" key="3">
    <source>
        <dbReference type="Proteomes" id="UP001305630"/>
    </source>
</evidence>
<keyword evidence="3" id="KW-1185">Reference proteome</keyword>
<accession>A0AA96GQY3</accession>
<reference evidence="2 3" key="1">
    <citation type="submission" date="2023-08" db="EMBL/GenBank/DDBJ databases">
        <authorList>
            <person name="Johnson K.L."/>
            <person name="Barnes O.A."/>
            <person name="Oesch R.P."/>
            <person name="Patterson N.C."/>
            <person name="Workman C.J."/>
            <person name="Goncz K."/>
            <person name="Sharbrough J."/>
            <person name="Deveaux L.C."/>
            <person name="Warner M.H."/>
            <person name="Ko C."/>
            <person name="Russell D.A."/>
            <person name="Jacobs-Sera D."/>
            <person name="Hatfull G.F."/>
        </authorList>
    </citation>
    <scope>NUCLEOTIDE SEQUENCE [LARGE SCALE GENOMIC DNA]</scope>
</reference>
<protein>
    <submittedName>
        <fullName evidence="2">Uncharacterized protein</fullName>
    </submittedName>
</protein>
<sequence>MAPSKRLVDELVDRSSGKTHWAKDDEGSPLCGNSLWGSLSGTIDDPDYINCVTCKTCLRMIKKRKEEKNDQEESRG</sequence>
<feature type="region of interest" description="Disordered" evidence="1">
    <location>
        <begin position="1"/>
        <end position="27"/>
    </location>
</feature>
<evidence type="ECO:0000313" key="2">
    <source>
        <dbReference type="EMBL" id="WNM67217.1"/>
    </source>
</evidence>
<evidence type="ECO:0000256" key="1">
    <source>
        <dbReference type="SAM" id="MobiDB-lite"/>
    </source>
</evidence>
<proteinExistence type="predicted"/>